<dbReference type="RefSeq" id="WP_130552290.1">
    <property type="nucleotide sequence ID" value="NZ_SHMC01000006.1"/>
</dbReference>
<proteinExistence type="predicted"/>
<organism evidence="2 3">
    <name type="scientific">Pseudoxanthomonas winnipegensis</name>
    <dbReference type="NCBI Taxonomy" id="2480810"/>
    <lineage>
        <taxon>Bacteria</taxon>
        <taxon>Pseudomonadati</taxon>
        <taxon>Pseudomonadota</taxon>
        <taxon>Gammaproteobacteria</taxon>
        <taxon>Lysobacterales</taxon>
        <taxon>Lysobacteraceae</taxon>
        <taxon>Pseudoxanthomonas</taxon>
    </lineage>
</organism>
<gene>
    <name evidence="2" type="ORF">EA660_15105</name>
</gene>
<evidence type="ECO:0000313" key="2">
    <source>
        <dbReference type="EMBL" id="TAA23265.1"/>
    </source>
</evidence>
<evidence type="ECO:0000313" key="3">
    <source>
        <dbReference type="Proteomes" id="UP000292627"/>
    </source>
</evidence>
<protein>
    <recommendedName>
        <fullName evidence="1">Oxidoreductase-like domain-containing protein</fullName>
    </recommendedName>
</protein>
<dbReference type="PANTHER" id="PTHR21193:SF3">
    <property type="entry name" value="OXIDOREDUCTASE-LIKE DOMAIN-CONTAINING PROTEIN 1"/>
    <property type="match status" value="1"/>
</dbReference>
<dbReference type="AlphaFoldDB" id="A0A4Q8L687"/>
<accession>A0A4Q8L687</accession>
<dbReference type="PANTHER" id="PTHR21193">
    <property type="entry name" value="OXIDOREDUCTASE-LIKE DOMAIN-CONTAINING PROTEIN 1"/>
    <property type="match status" value="1"/>
</dbReference>
<dbReference type="InterPro" id="IPR039251">
    <property type="entry name" value="OXLD1"/>
</dbReference>
<reference evidence="2 3" key="1">
    <citation type="submission" date="2019-02" db="EMBL/GenBank/DDBJ databases">
        <title>WGS of Pseudoxanthomonas species novum from clinical isolates.</title>
        <authorList>
            <person name="Bernier A.-M."/>
            <person name="Bernard K."/>
            <person name="Vachon A."/>
        </authorList>
    </citation>
    <scope>NUCLEOTIDE SEQUENCE [LARGE SCALE GENOMIC DNA]</scope>
    <source>
        <strain evidence="2 3">NML171200</strain>
    </source>
</reference>
<feature type="domain" description="Oxidoreductase-like" evidence="1">
    <location>
        <begin position="9"/>
        <end position="47"/>
    </location>
</feature>
<evidence type="ECO:0000259" key="1">
    <source>
        <dbReference type="Pfam" id="PF09791"/>
    </source>
</evidence>
<dbReference type="Pfam" id="PF09791">
    <property type="entry name" value="Oxidored-like"/>
    <property type="match status" value="1"/>
</dbReference>
<name>A0A4Q8L687_9GAMM</name>
<dbReference type="EMBL" id="SHMC01000006">
    <property type="protein sequence ID" value="TAA23265.1"/>
    <property type="molecule type" value="Genomic_DNA"/>
</dbReference>
<comment type="caution">
    <text evidence="2">The sequence shown here is derived from an EMBL/GenBank/DDBJ whole genome shotgun (WGS) entry which is preliminary data.</text>
</comment>
<dbReference type="InterPro" id="IPR019180">
    <property type="entry name" value="Oxidoreductase-like_N"/>
</dbReference>
<dbReference type="Proteomes" id="UP000292627">
    <property type="component" value="Unassembled WGS sequence"/>
</dbReference>
<sequence>MPEDDPRPVPPEPPLPSDCCDSGCDPCVYDLHAEEMTRYRELLAAWRARHPEADH</sequence>